<protein>
    <submittedName>
        <fullName evidence="2">Uncharacterized protein</fullName>
    </submittedName>
</protein>
<evidence type="ECO:0000313" key="3">
    <source>
        <dbReference type="Proteomes" id="UP001174677"/>
    </source>
</evidence>
<name>A0ABQ9MCN6_HEVBR</name>
<accession>A0ABQ9MCN6</accession>
<feature type="transmembrane region" description="Helical" evidence="1">
    <location>
        <begin position="58"/>
        <end position="80"/>
    </location>
</feature>
<keyword evidence="1" id="KW-1133">Transmembrane helix</keyword>
<organism evidence="2 3">
    <name type="scientific">Hevea brasiliensis</name>
    <name type="common">Para rubber tree</name>
    <name type="synonym">Siphonia brasiliensis</name>
    <dbReference type="NCBI Taxonomy" id="3981"/>
    <lineage>
        <taxon>Eukaryota</taxon>
        <taxon>Viridiplantae</taxon>
        <taxon>Streptophyta</taxon>
        <taxon>Embryophyta</taxon>
        <taxon>Tracheophyta</taxon>
        <taxon>Spermatophyta</taxon>
        <taxon>Magnoliopsida</taxon>
        <taxon>eudicotyledons</taxon>
        <taxon>Gunneridae</taxon>
        <taxon>Pentapetalae</taxon>
        <taxon>rosids</taxon>
        <taxon>fabids</taxon>
        <taxon>Malpighiales</taxon>
        <taxon>Euphorbiaceae</taxon>
        <taxon>Crotonoideae</taxon>
        <taxon>Micrandreae</taxon>
        <taxon>Hevea</taxon>
    </lineage>
</organism>
<dbReference type="Proteomes" id="UP001174677">
    <property type="component" value="Chromosome 7"/>
</dbReference>
<reference evidence="2" key="1">
    <citation type="journal article" date="2023" name="Plant Biotechnol. J.">
        <title>Chromosome-level wild Hevea brasiliensis genome provides new tools for genomic-assisted breeding and valuable loci to elevate rubber yield.</title>
        <authorList>
            <person name="Cheng H."/>
            <person name="Song X."/>
            <person name="Hu Y."/>
            <person name="Wu T."/>
            <person name="Yang Q."/>
            <person name="An Z."/>
            <person name="Feng S."/>
            <person name="Deng Z."/>
            <person name="Wu W."/>
            <person name="Zeng X."/>
            <person name="Tu M."/>
            <person name="Wang X."/>
            <person name="Huang H."/>
        </authorList>
    </citation>
    <scope>NUCLEOTIDE SEQUENCE</scope>
    <source>
        <strain evidence="2">MT/VB/25A 57/8</strain>
    </source>
</reference>
<proteinExistence type="predicted"/>
<dbReference type="PANTHER" id="PTHR33430:SF1">
    <property type="entry name" value="PGG DOMAIN-CONTAINING PROTEIN"/>
    <property type="match status" value="1"/>
</dbReference>
<comment type="caution">
    <text evidence="2">The sequence shown here is derived from an EMBL/GenBank/DDBJ whole genome shotgun (WGS) entry which is preliminary data.</text>
</comment>
<keyword evidence="1" id="KW-0472">Membrane</keyword>
<dbReference type="EMBL" id="JARPOI010000007">
    <property type="protein sequence ID" value="KAJ9176678.1"/>
    <property type="molecule type" value="Genomic_DNA"/>
</dbReference>
<evidence type="ECO:0000313" key="2">
    <source>
        <dbReference type="EMBL" id="KAJ9176678.1"/>
    </source>
</evidence>
<evidence type="ECO:0000256" key="1">
    <source>
        <dbReference type="SAM" id="Phobius"/>
    </source>
</evidence>
<keyword evidence="1" id="KW-0812">Transmembrane</keyword>
<sequence length="149" mass="17243">MEKRLFMYDVVSFACFLLSSLMAKSLKLFISFHSNKDDLDIRRADKYNEIKPSRGFMILLWVLASTVGVFGVVFLTLSLVDVVSDKDRKDVVWDSGDSSCCNITSYYCGFCSLHLFTFCCDNYFPLYFQVFAHWTSLNVFVMVRPIKLE</sequence>
<keyword evidence="3" id="KW-1185">Reference proteome</keyword>
<gene>
    <name evidence="2" type="ORF">P3X46_011964</name>
</gene>
<dbReference type="PANTHER" id="PTHR33430">
    <property type="entry name" value="MATERNAL EFFECT EMBRYO ARREST PROTEIN"/>
    <property type="match status" value="1"/>
</dbReference>